<feature type="domain" description="BTB" evidence="1">
    <location>
        <begin position="11"/>
        <end position="104"/>
    </location>
</feature>
<dbReference type="AlphaFoldDB" id="A0A371DEA8"/>
<dbReference type="InterPro" id="IPR011333">
    <property type="entry name" value="SKP1/BTB/POZ_sf"/>
</dbReference>
<dbReference type="EMBL" id="KZ857397">
    <property type="protein sequence ID" value="RDX50867.1"/>
    <property type="molecule type" value="Genomic_DNA"/>
</dbReference>
<proteinExistence type="predicted"/>
<dbReference type="OrthoDB" id="3204157at2759"/>
<dbReference type="Proteomes" id="UP000256964">
    <property type="component" value="Unassembled WGS sequence"/>
</dbReference>
<gene>
    <name evidence="2" type="ORF">OH76DRAFT_1347995</name>
</gene>
<dbReference type="Gene3D" id="3.30.710.10">
    <property type="entry name" value="Potassium Channel Kv1.1, Chain A"/>
    <property type="match status" value="1"/>
</dbReference>
<dbReference type="CDD" id="cd18186">
    <property type="entry name" value="BTB_POZ_ZBTB_KLHL-like"/>
    <property type="match status" value="1"/>
</dbReference>
<organism evidence="2 3">
    <name type="scientific">Lentinus brumalis</name>
    <dbReference type="NCBI Taxonomy" id="2498619"/>
    <lineage>
        <taxon>Eukaryota</taxon>
        <taxon>Fungi</taxon>
        <taxon>Dikarya</taxon>
        <taxon>Basidiomycota</taxon>
        <taxon>Agaricomycotina</taxon>
        <taxon>Agaricomycetes</taxon>
        <taxon>Polyporales</taxon>
        <taxon>Polyporaceae</taxon>
        <taxon>Lentinus</taxon>
    </lineage>
</organism>
<sequence length="324" mass="37098">MDTEVSFPDGDAIIIASNVLFRVHKRVLAHHCPVLAANLDTSAESMGGLPVVRVTDTPHDIREFLRVAYGSSPPTRAPLAPFSVLAAWLRVGIKYKMQVLVDHAYVNLQSLFPATLSEWDERDGPESSHDFKDENAIEALNLFQQTGQFGMLQVAIYRCCQLDPDVVRNGTTRADGTPERLSRKNVEVIARAKERLKEYGARMIEESRERFKRSEYCSYWQFRSYYKFCSCQDVIKDLRDTKAHGREAWREGDPLDSRFLQYIDRSEDSRDYELRQDFACYMGACSNCMDEVRSEVGEMRARVWNELPAIVGVADVIDDWVCDN</sequence>
<accession>A0A371DEA8</accession>
<name>A0A371DEA8_9APHY</name>
<dbReference type="Pfam" id="PF00651">
    <property type="entry name" value="BTB"/>
    <property type="match status" value="1"/>
</dbReference>
<evidence type="ECO:0000313" key="2">
    <source>
        <dbReference type="EMBL" id="RDX50867.1"/>
    </source>
</evidence>
<reference evidence="2 3" key="1">
    <citation type="journal article" date="2018" name="Biotechnol. Biofuels">
        <title>Integrative visual omics of the white-rot fungus Polyporus brumalis exposes the biotechnological potential of its oxidative enzymes for delignifying raw plant biomass.</title>
        <authorList>
            <person name="Miyauchi S."/>
            <person name="Rancon A."/>
            <person name="Drula E."/>
            <person name="Hage H."/>
            <person name="Chaduli D."/>
            <person name="Favel A."/>
            <person name="Grisel S."/>
            <person name="Henrissat B."/>
            <person name="Herpoel-Gimbert I."/>
            <person name="Ruiz-Duenas F.J."/>
            <person name="Chevret D."/>
            <person name="Hainaut M."/>
            <person name="Lin J."/>
            <person name="Wang M."/>
            <person name="Pangilinan J."/>
            <person name="Lipzen A."/>
            <person name="Lesage-Meessen L."/>
            <person name="Navarro D."/>
            <person name="Riley R."/>
            <person name="Grigoriev I.V."/>
            <person name="Zhou S."/>
            <person name="Raouche S."/>
            <person name="Rosso M.N."/>
        </authorList>
    </citation>
    <scope>NUCLEOTIDE SEQUENCE [LARGE SCALE GENOMIC DNA]</scope>
    <source>
        <strain evidence="2 3">BRFM 1820</strain>
    </source>
</reference>
<dbReference type="InterPro" id="IPR000210">
    <property type="entry name" value="BTB/POZ_dom"/>
</dbReference>
<keyword evidence="3" id="KW-1185">Reference proteome</keyword>
<evidence type="ECO:0000259" key="1">
    <source>
        <dbReference type="Pfam" id="PF00651"/>
    </source>
</evidence>
<dbReference type="STRING" id="139420.A0A371DEA8"/>
<evidence type="ECO:0000313" key="3">
    <source>
        <dbReference type="Proteomes" id="UP000256964"/>
    </source>
</evidence>
<protein>
    <recommendedName>
        <fullName evidence="1">BTB domain-containing protein</fullName>
    </recommendedName>
</protein>
<dbReference type="SUPFAM" id="SSF54695">
    <property type="entry name" value="POZ domain"/>
    <property type="match status" value="1"/>
</dbReference>